<dbReference type="Pfam" id="PF10589">
    <property type="entry name" value="NADH_4Fe-4S"/>
    <property type="match status" value="1"/>
</dbReference>
<dbReference type="PANTHER" id="PTHR43578:SF3">
    <property type="entry name" value="NADH-QUINONE OXIDOREDUCTASE SUBUNIT F"/>
    <property type="match status" value="1"/>
</dbReference>
<protein>
    <submittedName>
        <fullName evidence="7">NADH-quinone oxidoreductase subunit NuoF</fullName>
    </submittedName>
</protein>
<dbReference type="Gene3D" id="1.20.1440.230">
    <property type="entry name" value="NADH-ubiquinone oxidoreductase 51kDa subunit, iron-sulphur binding domain"/>
    <property type="match status" value="1"/>
</dbReference>
<dbReference type="InterPro" id="IPR019554">
    <property type="entry name" value="Soluble_ligand-bd"/>
</dbReference>
<dbReference type="Gene3D" id="3.40.50.11540">
    <property type="entry name" value="NADH-ubiquinone oxidoreductase 51kDa subunit"/>
    <property type="match status" value="1"/>
</dbReference>
<dbReference type="InterPro" id="IPR019575">
    <property type="entry name" value="Nuop51_4Fe4S-bd"/>
</dbReference>
<keyword evidence="2" id="KW-0004">4Fe-4S</keyword>
<evidence type="ECO:0000259" key="6">
    <source>
        <dbReference type="PROSITE" id="PS51379"/>
    </source>
</evidence>
<accession>A0ABR7T016</accession>
<evidence type="ECO:0000256" key="5">
    <source>
        <dbReference type="ARBA" id="ARBA00023014"/>
    </source>
</evidence>
<feature type="domain" description="4Fe-4S ferredoxin-type" evidence="6">
    <location>
        <begin position="592"/>
        <end position="619"/>
    </location>
</feature>
<evidence type="ECO:0000256" key="1">
    <source>
        <dbReference type="ARBA" id="ARBA00007523"/>
    </source>
</evidence>
<evidence type="ECO:0000313" key="7">
    <source>
        <dbReference type="EMBL" id="MBC9784138.1"/>
    </source>
</evidence>
<dbReference type="RefSeq" id="WP_188039264.1">
    <property type="nucleotide sequence ID" value="NZ_JACVHF010000004.1"/>
</dbReference>
<dbReference type="SUPFAM" id="SSF54862">
    <property type="entry name" value="4Fe-4S ferredoxins"/>
    <property type="match status" value="1"/>
</dbReference>
<dbReference type="Pfam" id="PF13237">
    <property type="entry name" value="Fer4_10"/>
    <property type="match status" value="1"/>
</dbReference>
<dbReference type="InterPro" id="IPR037225">
    <property type="entry name" value="Nuo51_FMN-bd_sf"/>
</dbReference>
<evidence type="ECO:0000313" key="8">
    <source>
        <dbReference type="Proteomes" id="UP000617402"/>
    </source>
</evidence>
<dbReference type="Gene3D" id="6.10.250.1450">
    <property type="match status" value="1"/>
</dbReference>
<evidence type="ECO:0000256" key="4">
    <source>
        <dbReference type="ARBA" id="ARBA00023004"/>
    </source>
</evidence>
<comment type="similarity">
    <text evidence="1">Belongs to the complex I 51 kDa subunit family.</text>
</comment>
<dbReference type="CDD" id="cd02980">
    <property type="entry name" value="TRX_Fd_family"/>
    <property type="match status" value="1"/>
</dbReference>
<keyword evidence="4" id="KW-0408">Iron</keyword>
<dbReference type="SUPFAM" id="SSF140490">
    <property type="entry name" value="Nqo1C-terminal domain-like"/>
    <property type="match status" value="1"/>
</dbReference>
<name>A0ABR7T016_HELCL</name>
<dbReference type="Gene3D" id="3.40.30.10">
    <property type="entry name" value="Glutaredoxin"/>
    <property type="match status" value="1"/>
</dbReference>
<dbReference type="InterPro" id="IPR037207">
    <property type="entry name" value="Nuop51_4Fe4S-bd_sf"/>
</dbReference>
<proteinExistence type="inferred from homology"/>
<reference evidence="7 8" key="1">
    <citation type="submission" date="2020-07" db="EMBL/GenBank/DDBJ databases">
        <title>Draft whole-genome sequence of Heliobacterium chlorum DSM 3682, type strain.</title>
        <authorList>
            <person name="Kyndt J.A."/>
            <person name="Meyer T.E."/>
            <person name="Imhoff J.F."/>
        </authorList>
    </citation>
    <scope>NUCLEOTIDE SEQUENCE [LARGE SCALE GENOMIC DNA]</scope>
    <source>
        <strain evidence="7 8">DSM 3682</strain>
    </source>
</reference>
<feature type="domain" description="4Fe-4S ferredoxin-type" evidence="6">
    <location>
        <begin position="562"/>
        <end position="591"/>
    </location>
</feature>
<keyword evidence="5" id="KW-0411">Iron-sulfur</keyword>
<dbReference type="SMART" id="SM00928">
    <property type="entry name" value="NADH_4Fe-4S"/>
    <property type="match status" value="1"/>
</dbReference>
<dbReference type="Pfam" id="PF10531">
    <property type="entry name" value="SLBB"/>
    <property type="match status" value="1"/>
</dbReference>
<dbReference type="EMBL" id="JACVHF010000004">
    <property type="protein sequence ID" value="MBC9784138.1"/>
    <property type="molecule type" value="Genomic_DNA"/>
</dbReference>
<evidence type="ECO:0000256" key="3">
    <source>
        <dbReference type="ARBA" id="ARBA00022723"/>
    </source>
</evidence>
<dbReference type="Proteomes" id="UP000617402">
    <property type="component" value="Unassembled WGS sequence"/>
</dbReference>
<dbReference type="PANTHER" id="PTHR43578">
    <property type="entry name" value="NADH-QUINONE OXIDOREDUCTASE SUBUNIT F"/>
    <property type="match status" value="1"/>
</dbReference>
<dbReference type="SUPFAM" id="SSF142984">
    <property type="entry name" value="Nqo1 middle domain-like"/>
    <property type="match status" value="1"/>
</dbReference>
<sequence length="619" mass="67117">MTNPELAGTRVSEAHLSEETLRRDCRTVLVCCGPGCLANDSPAIAQALRSKIDEAGLDVEVRPLIKETGCQGLCEKGPMLRIVPDDIAYYKVALKDVEAIVEKTLRSGEVIPKLLHVSAKTGKPVLSLKENEFYTPQVKIVLRHVGEIDPHQIDDYIAHGGYGALEKTVKSMTPDVVIEEVHRSGLRGRGGAGFPTGRKWKQCAGYKNFPKYVVCNGDEGDPGAFMDRSIMEGDPHSVIEGMIIGAYAVGAAEGFIYIRDEYALAVETIRKAVEQARERGYLGRNILGSSYSFGLSIVRGGGAFVCGESTALMASIEGKVGEPRAKYIRSVEKGLWGQPTVLNNVETWANIPVILTQGGDQFRQIGTEKSTGTKVFSLVGKVKNTGLVEVPMGIRLRELIFDIGGGILGGRKFKAVQTGGPSGGCIPEELLDLPVDFDSLTEAGSMMGSGGMIVMDDRTCMVDVARYYVQFLADESCGKCVPCREGIRRMAEILEDICEGRGQESDLDLLLTIGETMAEAALCGLGKSAPNPVSTTIRYFREEYLAHIQERRCPAGVCRELTTFEIDGALCNGCGLCRRDCPPDAITGSTKQRHVIDQEKCIRCGNCVDSCKRNAVKVR</sequence>
<dbReference type="InterPro" id="IPR036249">
    <property type="entry name" value="Thioredoxin-like_sf"/>
</dbReference>
<keyword evidence="8" id="KW-1185">Reference proteome</keyword>
<comment type="caution">
    <text evidence="7">The sequence shown here is derived from an EMBL/GenBank/DDBJ whole genome shotgun (WGS) entry which is preliminary data.</text>
</comment>
<dbReference type="PROSITE" id="PS51379">
    <property type="entry name" value="4FE4S_FER_2"/>
    <property type="match status" value="2"/>
</dbReference>
<dbReference type="InterPro" id="IPR011538">
    <property type="entry name" value="Nuo51_FMN-bd"/>
</dbReference>
<dbReference type="SUPFAM" id="SSF52833">
    <property type="entry name" value="Thioredoxin-like"/>
    <property type="match status" value="1"/>
</dbReference>
<organism evidence="7 8">
    <name type="scientific">Heliobacterium chlorum</name>
    <dbReference type="NCBI Taxonomy" id="2698"/>
    <lineage>
        <taxon>Bacteria</taxon>
        <taxon>Bacillati</taxon>
        <taxon>Bacillota</taxon>
        <taxon>Clostridia</taxon>
        <taxon>Eubacteriales</taxon>
        <taxon>Heliobacteriaceae</taxon>
        <taxon>Heliobacterium</taxon>
    </lineage>
</organism>
<dbReference type="SUPFAM" id="SSF142019">
    <property type="entry name" value="Nqo1 FMN-binding domain-like"/>
    <property type="match status" value="1"/>
</dbReference>
<dbReference type="Gene3D" id="3.10.20.600">
    <property type="match status" value="1"/>
</dbReference>
<gene>
    <name evidence="7" type="ORF">H1S01_06390</name>
</gene>
<dbReference type="Gene3D" id="3.30.70.20">
    <property type="match status" value="1"/>
</dbReference>
<dbReference type="InterPro" id="IPR017896">
    <property type="entry name" value="4Fe4S_Fe-S-bd"/>
</dbReference>
<keyword evidence="3" id="KW-0479">Metal-binding</keyword>
<dbReference type="PROSITE" id="PS00645">
    <property type="entry name" value="COMPLEX1_51K_2"/>
    <property type="match status" value="1"/>
</dbReference>
<dbReference type="Pfam" id="PF01512">
    <property type="entry name" value="Complex1_51K"/>
    <property type="match status" value="1"/>
</dbReference>
<dbReference type="InterPro" id="IPR001949">
    <property type="entry name" value="NADH-UbQ_OxRdtase_51kDa_CS"/>
</dbReference>
<evidence type="ECO:0000256" key="2">
    <source>
        <dbReference type="ARBA" id="ARBA00022485"/>
    </source>
</evidence>